<proteinExistence type="inferred from homology"/>
<evidence type="ECO:0000256" key="2">
    <source>
        <dbReference type="ARBA" id="ARBA00022679"/>
    </source>
</evidence>
<dbReference type="RefSeq" id="WP_005938479.1">
    <property type="nucleotide sequence ID" value="NZ_KB890408.1"/>
</dbReference>
<evidence type="ECO:0000313" key="7">
    <source>
        <dbReference type="EMBL" id="EOA56308.1"/>
    </source>
</evidence>
<feature type="domain" description="TRAM" evidence="6">
    <location>
        <begin position="5"/>
        <end position="63"/>
    </location>
</feature>
<dbReference type="InterPro" id="IPR012340">
    <property type="entry name" value="NA-bd_OB-fold"/>
</dbReference>
<dbReference type="PANTHER" id="PTHR11061">
    <property type="entry name" value="RNA M5U METHYLTRANSFERASE"/>
    <property type="match status" value="1"/>
</dbReference>
<organism evidence="7 8">
    <name type="scientific">Phocaeicola massiliensis B84634 = Timone 84634 = DSM 17679 = JCM 13223</name>
    <dbReference type="NCBI Taxonomy" id="1121098"/>
    <lineage>
        <taxon>Bacteria</taxon>
        <taxon>Pseudomonadati</taxon>
        <taxon>Bacteroidota</taxon>
        <taxon>Bacteroidia</taxon>
        <taxon>Bacteroidales</taxon>
        <taxon>Bacteroidaceae</taxon>
        <taxon>Phocaeicola</taxon>
    </lineage>
</organism>
<evidence type="ECO:0000259" key="6">
    <source>
        <dbReference type="PROSITE" id="PS50926"/>
    </source>
</evidence>
<feature type="binding site" evidence="4">
    <location>
        <position position="403"/>
    </location>
    <ligand>
        <name>S-adenosyl-L-methionine</name>
        <dbReference type="ChEBI" id="CHEBI:59789"/>
    </ligand>
</feature>
<name>U6RM74_9BACT</name>
<evidence type="ECO:0000256" key="4">
    <source>
        <dbReference type="PROSITE-ProRule" id="PRU01024"/>
    </source>
</evidence>
<dbReference type="SUPFAM" id="SSF50249">
    <property type="entry name" value="Nucleic acid-binding proteins"/>
    <property type="match status" value="1"/>
</dbReference>
<dbReference type="Pfam" id="PF05958">
    <property type="entry name" value="tRNA_U5-meth_tr"/>
    <property type="match status" value="1"/>
</dbReference>
<gene>
    <name evidence="7" type="ORF">HMPREF1534_01226</name>
</gene>
<dbReference type="Gene3D" id="2.40.50.140">
    <property type="entry name" value="Nucleic acid-binding proteins"/>
    <property type="match status" value="1"/>
</dbReference>
<protein>
    <submittedName>
        <fullName evidence="7">23S rRNA (Uracil-5-)-methyltransferase RumA</fullName>
    </submittedName>
</protein>
<dbReference type="FunFam" id="3.40.50.150:FF:000009">
    <property type="entry name" value="23S rRNA (Uracil(1939)-C(5))-methyltransferase RlmD"/>
    <property type="match status" value="1"/>
</dbReference>
<accession>U6RM74</accession>
<dbReference type="STRING" id="1121098.HMPREF1534_01226"/>
<dbReference type="PROSITE" id="PS01230">
    <property type="entry name" value="TRMA_1"/>
    <property type="match status" value="1"/>
</dbReference>
<reference evidence="7 8" key="1">
    <citation type="submission" date="2013-04" db="EMBL/GenBank/DDBJ databases">
        <title>The Genome Sequence of Bacteroides massiliensis DSM 17679.</title>
        <authorList>
            <consortium name="The Broad Institute Genomics Platform"/>
            <person name="Earl A."/>
            <person name="Ward D."/>
            <person name="Feldgarden M."/>
            <person name="Gevers D."/>
            <person name="Martens E."/>
            <person name="Fenner L."/>
            <person name="Roux V."/>
            <person name="Mallet M.N."/>
            <person name="Raoult D."/>
            <person name="Walker B."/>
            <person name="Young S."/>
            <person name="Zeng Q."/>
            <person name="Gargeya S."/>
            <person name="Fitzgerald M."/>
            <person name="Haas B."/>
            <person name="Abouelleil A."/>
            <person name="Allen A.W."/>
            <person name="Alvarado L."/>
            <person name="Arachchi H.M."/>
            <person name="Berlin A.M."/>
            <person name="Chapman S.B."/>
            <person name="Gainer-Dewar J."/>
            <person name="Goldberg J."/>
            <person name="Griggs A."/>
            <person name="Gujja S."/>
            <person name="Hansen M."/>
            <person name="Howarth C."/>
            <person name="Imamovic A."/>
            <person name="Ireland A."/>
            <person name="Larimer J."/>
            <person name="McCowan C."/>
            <person name="Murphy C."/>
            <person name="Pearson M."/>
            <person name="Poon T.W."/>
            <person name="Priest M."/>
            <person name="Roberts A."/>
            <person name="Saif S."/>
            <person name="Shea T."/>
            <person name="Sisk P."/>
            <person name="Sykes S."/>
            <person name="Wortman J."/>
            <person name="Nusbaum C."/>
            <person name="Birren B."/>
        </authorList>
    </citation>
    <scope>NUCLEOTIDE SEQUENCE [LARGE SCALE GENOMIC DNA]</scope>
    <source>
        <strain evidence="8">B84634 / Timone 84634 / DSM 17679 / JCM 13223</strain>
    </source>
</reference>
<dbReference type="InterPro" id="IPR010280">
    <property type="entry name" value="U5_MeTrfase_fam"/>
</dbReference>
<comment type="caution">
    <text evidence="7">The sequence shown here is derived from an EMBL/GenBank/DDBJ whole genome shotgun (WGS) entry which is preliminary data.</text>
</comment>
<feature type="active site" description="Nucleophile" evidence="4">
    <location>
        <position position="430"/>
    </location>
</feature>
<dbReference type="InterPro" id="IPR002792">
    <property type="entry name" value="TRAM_dom"/>
</dbReference>
<dbReference type="PANTHER" id="PTHR11061:SF30">
    <property type="entry name" value="TRNA (URACIL(54)-C(5))-METHYLTRANSFERASE"/>
    <property type="match status" value="1"/>
</dbReference>
<dbReference type="PROSITE" id="PS51687">
    <property type="entry name" value="SAM_MT_RNA_M5U"/>
    <property type="match status" value="1"/>
</dbReference>
<evidence type="ECO:0000256" key="3">
    <source>
        <dbReference type="ARBA" id="ARBA00022691"/>
    </source>
</evidence>
<dbReference type="NCBIfam" id="TIGR00479">
    <property type="entry name" value="rumA"/>
    <property type="match status" value="1"/>
</dbReference>
<dbReference type="PROSITE" id="PS01231">
    <property type="entry name" value="TRMA_2"/>
    <property type="match status" value="1"/>
</dbReference>
<dbReference type="Gene3D" id="3.40.50.150">
    <property type="entry name" value="Vaccinia Virus protein VP39"/>
    <property type="match status" value="1"/>
</dbReference>
<dbReference type="GO" id="GO:0070475">
    <property type="term" value="P:rRNA base methylation"/>
    <property type="evidence" value="ECO:0007669"/>
    <property type="project" value="TreeGrafter"/>
</dbReference>
<keyword evidence="8" id="KW-1185">Reference proteome</keyword>
<feature type="binding site" evidence="4">
    <location>
        <position position="333"/>
    </location>
    <ligand>
        <name>S-adenosyl-L-methionine</name>
        <dbReference type="ChEBI" id="CHEBI:59789"/>
    </ligand>
</feature>
<dbReference type="EMBL" id="AQHY01000013">
    <property type="protein sequence ID" value="EOA56308.1"/>
    <property type="molecule type" value="Genomic_DNA"/>
</dbReference>
<dbReference type="CDD" id="cd02440">
    <property type="entry name" value="AdoMet_MTases"/>
    <property type="match status" value="1"/>
</dbReference>
<feature type="active site" evidence="5">
    <location>
        <position position="430"/>
    </location>
</feature>
<dbReference type="GO" id="GO:0070041">
    <property type="term" value="F:rRNA (uridine-C5-)-methyltransferase activity"/>
    <property type="evidence" value="ECO:0007669"/>
    <property type="project" value="TreeGrafter"/>
</dbReference>
<dbReference type="InterPro" id="IPR030391">
    <property type="entry name" value="MeTrfase_TrmA_CS"/>
</dbReference>
<keyword evidence="2 4" id="KW-0808">Transferase</keyword>
<dbReference type="eggNOG" id="COG2265">
    <property type="taxonomic scope" value="Bacteria"/>
</dbReference>
<dbReference type="Proteomes" id="UP000017831">
    <property type="component" value="Unassembled WGS sequence"/>
</dbReference>
<dbReference type="InterPro" id="IPR029063">
    <property type="entry name" value="SAM-dependent_MTases_sf"/>
</dbReference>
<dbReference type="Pfam" id="PF01938">
    <property type="entry name" value="TRAM"/>
    <property type="match status" value="1"/>
</dbReference>
<comment type="similarity">
    <text evidence="4">Belongs to the class I-like SAM-binding methyltransferase superfamily. RNA M5U methyltransferase family.</text>
</comment>
<dbReference type="Gene3D" id="2.40.50.1070">
    <property type="match status" value="1"/>
</dbReference>
<evidence type="ECO:0000256" key="1">
    <source>
        <dbReference type="ARBA" id="ARBA00022603"/>
    </source>
</evidence>
<dbReference type="OrthoDB" id="9804590at2"/>
<feature type="binding site" evidence="4">
    <location>
        <position position="304"/>
    </location>
    <ligand>
        <name>S-adenosyl-L-methionine</name>
        <dbReference type="ChEBI" id="CHEBI:59789"/>
    </ligand>
</feature>
<evidence type="ECO:0000313" key="8">
    <source>
        <dbReference type="Proteomes" id="UP000017831"/>
    </source>
</evidence>
<dbReference type="AlphaFoldDB" id="U6RM74"/>
<dbReference type="HOGENOM" id="CLU_014689_7_2_10"/>
<evidence type="ECO:0000256" key="5">
    <source>
        <dbReference type="PROSITE-ProRule" id="PRU10015"/>
    </source>
</evidence>
<dbReference type="GeneID" id="60062761"/>
<feature type="binding site" evidence="4">
    <location>
        <position position="354"/>
    </location>
    <ligand>
        <name>S-adenosyl-L-methionine</name>
        <dbReference type="ChEBI" id="CHEBI:59789"/>
    </ligand>
</feature>
<dbReference type="SUPFAM" id="SSF53335">
    <property type="entry name" value="S-adenosyl-L-methionine-dependent methyltransferases"/>
    <property type="match status" value="1"/>
</dbReference>
<dbReference type="PATRIC" id="fig|1121098.3.peg.1249"/>
<dbReference type="PROSITE" id="PS50926">
    <property type="entry name" value="TRAM"/>
    <property type="match status" value="1"/>
</dbReference>
<sequence>MARKKKELPLLEKVTITDVAAEGKALAKVNDLVVFVPYVVPGDVVDLQIKRKKNHYAEAVAVNFHEYSPKRAVPFCQHYGVCGGCKWQCLPYDEQIKYKQKQVTDNLVRIGKVELPEISPILGSAKTEFYRNKLEFTFSDKRWLTEEEVKADVKYDQMNAVGFHIPGAFDKVLAIEKCWLQDDISNQIRNAVRDYAYEHNYSFFNLRTQEGMLRNLMIRTSSTGELMVLLQCKITEESEMEQMKQLLAFIADKFPQITSLLYVVNNKCNDTINDLDVVLFKGNDHIFEEMEGLRFKIGPKSFYQTNSEQAYTLYKVARNFAGLTGNELVYDLYTGTGTIANFVSRQAKKVIGIEYVPEAIEDAKVNSEINHITNTLFYAGDMKDILTQEFINEHGRPDVIITDPPRAGMHNDVINTILFAEPERIVYVSCNPATQARDLSLLDTKYKVVAVQPVDMFPHTHHVENVVLLERR</sequence>
<dbReference type="InterPro" id="IPR030390">
    <property type="entry name" value="MeTrfase_TrmA_AS"/>
</dbReference>
<keyword evidence="1 4" id="KW-0489">Methyltransferase</keyword>
<keyword evidence="3 4" id="KW-0949">S-adenosyl-L-methionine</keyword>